<dbReference type="Proteomes" id="UP000035681">
    <property type="component" value="Unplaced"/>
</dbReference>
<evidence type="ECO:0000256" key="2">
    <source>
        <dbReference type="ARBA" id="ARBA00017767"/>
    </source>
</evidence>
<dbReference type="STRING" id="6248.A0A0K0EA14"/>
<keyword evidence="4 6" id="KW-0653">Protein transport</keyword>
<comment type="function">
    <text evidence="6">Component of the commander complex that is essential for endosomal recycling of transmembrane cargos; the commander complex is composed of the Csubcomplex and the retriever subcomplex. Component of the retriever complex, which is a heterotrimeric complex related to retromer cargo-selective complex (CSC) and essential for retromer-independent retrieval and recycling of numerous cargos. Component of the retromer cargo-selective complex (CSC). The CSC is believed to be the core functional component of retromer or respective retromer complex variants acting to prevent missorting of selected transmembrane cargo proteins into the lysosomal degradation pathway. In the endosomes, retriever complex drives the retrieval and recycling of NxxY-motif-containing cargo proteins by coupling to snx17, a cargo essential for the homeostatic maintenance of numerous cell surface proteins associated with processes that include cell migration, cell adhesion, nutrient supply and cell signaling. The recruitment of the retriever complex to the endosomal membrane involves Cand WASH complexes.</text>
</comment>
<evidence type="ECO:0000313" key="9">
    <source>
        <dbReference type="WBParaSite" id="SSTP_0000634600.1"/>
    </source>
</evidence>
<protein>
    <recommendedName>
        <fullName evidence="2 6">Vacuolar protein sorting-associated protein 29</fullName>
    </recommendedName>
    <alternativeName>
        <fullName evidence="5 6">Vesicle protein sorting 29</fullName>
    </alternativeName>
</protein>
<dbReference type="WBParaSite" id="TCONS_00003557.p1">
    <property type="protein sequence ID" value="TCONS_00003557.p1"/>
    <property type="gene ID" value="XLOC_003292"/>
</dbReference>
<dbReference type="Gene3D" id="1.10.238.10">
    <property type="entry name" value="EF-hand"/>
    <property type="match status" value="1"/>
</dbReference>
<evidence type="ECO:0000256" key="4">
    <source>
        <dbReference type="ARBA" id="ARBA00022927"/>
    </source>
</evidence>
<keyword evidence="3 6" id="KW-0813">Transport</keyword>
<comment type="similarity">
    <text evidence="1 6">Belongs to the VPS29 family.</text>
</comment>
<dbReference type="SUPFAM" id="SSF56300">
    <property type="entry name" value="Metallo-dependent phosphatases"/>
    <property type="match status" value="1"/>
</dbReference>
<sequence>MLVLVIGDFHIPNKAYSLPSKFKKLLVPNKIQHIICTGNLCTKETYDYLRSLASDVHVVRGDCDLDPTYPFTKVISVGDFQIGLTHGHQIIPWGNEDAIEGVARQMKIDVMVTGFTNKCSVQEKGDILYLNPGTATGATSIFDNDNKDSTTPIPSFALMDVQSDVIATYVYKLIDDSVKVERFTFKKPIKERRELHLIVQKGDLNNDYMLDKKEVENIIRNLIKNVPKYYPGTAPSLDAIEGALLLAKDLFKKYDKDNNGMLSYRGTLLKKSEAIIFGEIVEKIVINLLHEIAKLETPYKNFNPFT</sequence>
<dbReference type="WBParaSite" id="SSTP_0000634600.1">
    <property type="protein sequence ID" value="SSTP_0000634600.1"/>
    <property type="gene ID" value="SSTP_0000634600"/>
</dbReference>
<dbReference type="PANTHER" id="PTHR11124">
    <property type="entry name" value="VACUOLAR SORTING PROTEIN VPS29"/>
    <property type="match status" value="1"/>
</dbReference>
<dbReference type="InterPro" id="IPR000979">
    <property type="entry name" value="Phosphodiesterase_MJ0936/Vps29"/>
</dbReference>
<dbReference type="AlphaFoldDB" id="A0A0K0EA14"/>
<dbReference type="GO" id="GO:0005829">
    <property type="term" value="C:cytosol"/>
    <property type="evidence" value="ECO:0007669"/>
    <property type="project" value="GOC"/>
</dbReference>
<dbReference type="GO" id="GO:0015031">
    <property type="term" value="P:protein transport"/>
    <property type="evidence" value="ECO:0007669"/>
    <property type="project" value="UniProtKB-KW"/>
</dbReference>
<dbReference type="CDD" id="cd07394">
    <property type="entry name" value="MPP_Vps29"/>
    <property type="match status" value="1"/>
</dbReference>
<dbReference type="InterPro" id="IPR028661">
    <property type="entry name" value="Vps29"/>
</dbReference>
<name>A0A0K0EA14_STRER</name>
<dbReference type="InterPro" id="IPR029052">
    <property type="entry name" value="Metallo-depent_PP-like"/>
</dbReference>
<organism evidence="9">
    <name type="scientific">Strongyloides stercoralis</name>
    <name type="common">Threadworm</name>
    <dbReference type="NCBI Taxonomy" id="6248"/>
    <lineage>
        <taxon>Eukaryota</taxon>
        <taxon>Metazoa</taxon>
        <taxon>Ecdysozoa</taxon>
        <taxon>Nematoda</taxon>
        <taxon>Chromadorea</taxon>
        <taxon>Rhabditida</taxon>
        <taxon>Tylenchina</taxon>
        <taxon>Panagrolaimomorpha</taxon>
        <taxon>Strongyloidoidea</taxon>
        <taxon>Strongyloididae</taxon>
        <taxon>Strongyloides</taxon>
    </lineage>
</organism>
<proteinExistence type="inferred from homology"/>
<keyword evidence="8" id="KW-1185">Reference proteome</keyword>
<dbReference type="Pfam" id="PF12850">
    <property type="entry name" value="Metallophos_2"/>
    <property type="match status" value="1"/>
</dbReference>
<reference evidence="9" key="1">
    <citation type="submission" date="2015-08" db="UniProtKB">
        <authorList>
            <consortium name="WormBaseParasite"/>
        </authorList>
    </citation>
    <scope>IDENTIFICATION</scope>
</reference>
<dbReference type="GO" id="GO:0030904">
    <property type="term" value="C:retromer complex"/>
    <property type="evidence" value="ECO:0007669"/>
    <property type="project" value="InterPro"/>
</dbReference>
<accession>A0A0K0EA14</accession>
<evidence type="ECO:0000256" key="6">
    <source>
        <dbReference type="RuleBase" id="RU362040"/>
    </source>
</evidence>
<evidence type="ECO:0000256" key="3">
    <source>
        <dbReference type="ARBA" id="ARBA00022448"/>
    </source>
</evidence>
<dbReference type="InterPro" id="IPR024654">
    <property type="entry name" value="Calcineurin-like_PHP_lpxH"/>
</dbReference>
<dbReference type="SUPFAM" id="SSF47473">
    <property type="entry name" value="EF-hand"/>
    <property type="match status" value="1"/>
</dbReference>
<dbReference type="GO" id="GO:0042147">
    <property type="term" value="P:retrograde transport, endosome to Golgi"/>
    <property type="evidence" value="ECO:0007669"/>
    <property type="project" value="InterPro"/>
</dbReference>
<dbReference type="FunFam" id="3.60.21.10:FF:000015">
    <property type="entry name" value="Vacuolar protein sorting-associated protein 29"/>
    <property type="match status" value="1"/>
</dbReference>
<evidence type="ECO:0000256" key="5">
    <source>
        <dbReference type="ARBA" id="ARBA00031913"/>
    </source>
</evidence>
<dbReference type="GO" id="GO:0031410">
    <property type="term" value="C:cytoplasmic vesicle"/>
    <property type="evidence" value="ECO:0007669"/>
    <property type="project" value="UniProtKB-ARBA"/>
</dbReference>
<evidence type="ECO:0000256" key="1">
    <source>
        <dbReference type="ARBA" id="ARBA00005945"/>
    </source>
</evidence>
<dbReference type="InterPro" id="IPR011992">
    <property type="entry name" value="EF-hand-dom_pair"/>
</dbReference>
<dbReference type="NCBIfam" id="TIGR00040">
    <property type="entry name" value="yfcE"/>
    <property type="match status" value="1"/>
</dbReference>
<evidence type="ECO:0000259" key="7">
    <source>
        <dbReference type="Pfam" id="PF12850"/>
    </source>
</evidence>
<dbReference type="Gene3D" id="3.60.21.10">
    <property type="match status" value="1"/>
</dbReference>
<feature type="domain" description="Calcineurin-like phosphoesterase" evidence="7">
    <location>
        <begin position="1"/>
        <end position="163"/>
    </location>
</feature>
<evidence type="ECO:0000313" key="8">
    <source>
        <dbReference type="Proteomes" id="UP000035681"/>
    </source>
</evidence>